<evidence type="ECO:0000256" key="1">
    <source>
        <dbReference type="SAM" id="MobiDB-lite"/>
    </source>
</evidence>
<name>A0A6P3C2Q4_9BURK</name>
<accession>A0A6P3C2Q4</accession>
<protein>
    <submittedName>
        <fullName evidence="2">Uncharacterized protein</fullName>
    </submittedName>
</protein>
<gene>
    <name evidence="2" type="ORF">BCO71171_06882</name>
</gene>
<sequence length="30" mass="3165">MAGEPTQYDDNKNQGDPSNGQSIMAVSPGR</sequence>
<dbReference type="EMBL" id="CABVQT010000027">
    <property type="protein sequence ID" value="VWD62808.1"/>
    <property type="molecule type" value="Genomic_DNA"/>
</dbReference>
<dbReference type="AlphaFoldDB" id="A0A6P3C2Q4"/>
<reference evidence="2 3" key="1">
    <citation type="submission" date="2019-09" db="EMBL/GenBank/DDBJ databases">
        <authorList>
            <person name="Depoorter E."/>
        </authorList>
    </citation>
    <scope>NUCLEOTIDE SEQUENCE [LARGE SCALE GENOMIC DNA]</scope>
    <source>
        <strain evidence="2">R-71171</strain>
    </source>
</reference>
<proteinExistence type="predicted"/>
<evidence type="ECO:0000313" key="3">
    <source>
        <dbReference type="Proteomes" id="UP000494182"/>
    </source>
</evidence>
<dbReference type="Proteomes" id="UP000494182">
    <property type="component" value="Unassembled WGS sequence"/>
</dbReference>
<feature type="region of interest" description="Disordered" evidence="1">
    <location>
        <begin position="1"/>
        <end position="30"/>
    </location>
</feature>
<evidence type="ECO:0000313" key="2">
    <source>
        <dbReference type="EMBL" id="VWD62808.1"/>
    </source>
</evidence>
<feature type="compositionally biased region" description="Polar residues" evidence="1">
    <location>
        <begin position="14"/>
        <end position="24"/>
    </location>
</feature>
<organism evidence="2 3">
    <name type="scientific">Burkholderia contaminans</name>
    <dbReference type="NCBI Taxonomy" id="488447"/>
    <lineage>
        <taxon>Bacteria</taxon>
        <taxon>Pseudomonadati</taxon>
        <taxon>Pseudomonadota</taxon>
        <taxon>Betaproteobacteria</taxon>
        <taxon>Burkholderiales</taxon>
        <taxon>Burkholderiaceae</taxon>
        <taxon>Burkholderia</taxon>
        <taxon>Burkholderia cepacia complex</taxon>
    </lineage>
</organism>